<sequence>MATIIAAVSAGIALLAAGGAWGAVLVNRRNATDTIRAMVNTGARTSRAAVVSANRQKWIDAIRDDVAEFISVRSQLKGLENLHRDLGAASDHLPAEERLLRTRLLMLRARVEMRLNHDEDEHFALLSAMDRYDEKASQVADLALRTKARSIFKAEWTRLKKEASGIDPFVREVVPERR</sequence>
<dbReference type="Proteomes" id="UP000619041">
    <property type="component" value="Unassembled WGS sequence"/>
</dbReference>
<evidence type="ECO:0008006" key="3">
    <source>
        <dbReference type="Google" id="ProtNLM"/>
    </source>
</evidence>
<reference evidence="2" key="1">
    <citation type="journal article" date="2019" name="Int. J. Syst. Evol. Microbiol.">
        <title>The Global Catalogue of Microorganisms (GCM) 10K type strain sequencing project: providing services to taxonomists for standard genome sequencing and annotation.</title>
        <authorList>
            <consortium name="The Broad Institute Genomics Platform"/>
            <consortium name="The Broad Institute Genome Sequencing Center for Infectious Disease"/>
            <person name="Wu L."/>
            <person name="Ma J."/>
        </authorList>
    </citation>
    <scope>NUCLEOTIDE SEQUENCE [LARGE SCALE GENOMIC DNA]</scope>
    <source>
        <strain evidence="2">CGMCC 1.15959</strain>
    </source>
</reference>
<dbReference type="RefSeq" id="WP_188643551.1">
    <property type="nucleotide sequence ID" value="NZ_BMKL01000001.1"/>
</dbReference>
<keyword evidence="2" id="KW-1185">Reference proteome</keyword>
<comment type="caution">
    <text evidence="1">The sequence shown here is derived from an EMBL/GenBank/DDBJ whole genome shotgun (WGS) entry which is preliminary data.</text>
</comment>
<dbReference type="EMBL" id="BMKL01000001">
    <property type="protein sequence ID" value="GGD87202.1"/>
    <property type="molecule type" value="Genomic_DNA"/>
</dbReference>
<evidence type="ECO:0000313" key="1">
    <source>
        <dbReference type="EMBL" id="GGD87202.1"/>
    </source>
</evidence>
<evidence type="ECO:0000313" key="2">
    <source>
        <dbReference type="Proteomes" id="UP000619041"/>
    </source>
</evidence>
<gene>
    <name evidence="1" type="ORF">GCM10011515_03380</name>
</gene>
<protein>
    <recommendedName>
        <fullName evidence="3">Secreted protein</fullName>
    </recommendedName>
</protein>
<proteinExistence type="predicted"/>
<accession>A0ABQ1S2G0</accession>
<name>A0ABQ1S2G0_9SPHN</name>
<organism evidence="1 2">
    <name type="scientific">Tsuneonella deserti</name>
    <dbReference type="NCBI Taxonomy" id="2035528"/>
    <lineage>
        <taxon>Bacteria</taxon>
        <taxon>Pseudomonadati</taxon>
        <taxon>Pseudomonadota</taxon>
        <taxon>Alphaproteobacteria</taxon>
        <taxon>Sphingomonadales</taxon>
        <taxon>Erythrobacteraceae</taxon>
        <taxon>Tsuneonella</taxon>
    </lineage>
</organism>